<dbReference type="PANTHER" id="PTHR31490:SF88">
    <property type="entry name" value="BETA-XYLANASE"/>
    <property type="match status" value="1"/>
</dbReference>
<dbReference type="GO" id="GO:0045493">
    <property type="term" value="P:xylan catabolic process"/>
    <property type="evidence" value="ECO:0007669"/>
    <property type="project" value="UniProtKB-KW"/>
</dbReference>
<evidence type="ECO:0000256" key="8">
    <source>
        <dbReference type="ARBA" id="ARBA00023326"/>
    </source>
</evidence>
<dbReference type="PRINTS" id="PR00134">
    <property type="entry name" value="GLHYDRLASE10"/>
</dbReference>
<dbReference type="PROSITE" id="PS51257">
    <property type="entry name" value="PROKAR_LIPOPROTEIN"/>
    <property type="match status" value="1"/>
</dbReference>
<evidence type="ECO:0000256" key="10">
    <source>
        <dbReference type="SAM" id="SignalP"/>
    </source>
</evidence>
<dbReference type="InterPro" id="IPR044846">
    <property type="entry name" value="GH10"/>
</dbReference>
<organism evidence="12 13">
    <name type="scientific">Brevundimonas goettingensis</name>
    <dbReference type="NCBI Taxonomy" id="2774190"/>
    <lineage>
        <taxon>Bacteria</taxon>
        <taxon>Pseudomonadati</taxon>
        <taxon>Pseudomonadota</taxon>
        <taxon>Alphaproteobacteria</taxon>
        <taxon>Caulobacterales</taxon>
        <taxon>Caulobacteraceae</taxon>
        <taxon>Brevundimonas</taxon>
    </lineage>
</organism>
<keyword evidence="8 9" id="KW-0624">Polysaccharide degradation</keyword>
<protein>
    <recommendedName>
        <fullName evidence="9">Beta-xylanase</fullName>
        <ecNumber evidence="9">3.2.1.8</ecNumber>
    </recommendedName>
</protein>
<dbReference type="InterPro" id="IPR017853">
    <property type="entry name" value="GH"/>
</dbReference>
<dbReference type="Pfam" id="PF00331">
    <property type="entry name" value="Glyco_hydro_10"/>
    <property type="match status" value="1"/>
</dbReference>
<dbReference type="Gene3D" id="3.20.20.80">
    <property type="entry name" value="Glycosidases"/>
    <property type="match status" value="1"/>
</dbReference>
<dbReference type="GO" id="GO:0031176">
    <property type="term" value="F:endo-1,4-beta-xylanase activity"/>
    <property type="evidence" value="ECO:0007669"/>
    <property type="project" value="UniProtKB-EC"/>
</dbReference>
<evidence type="ECO:0000256" key="1">
    <source>
        <dbReference type="ARBA" id="ARBA00000681"/>
    </source>
</evidence>
<evidence type="ECO:0000259" key="11">
    <source>
        <dbReference type="PROSITE" id="PS51760"/>
    </source>
</evidence>
<dbReference type="Proteomes" id="UP000663918">
    <property type="component" value="Chromosome"/>
</dbReference>
<evidence type="ECO:0000256" key="3">
    <source>
        <dbReference type="ARBA" id="ARBA00022651"/>
    </source>
</evidence>
<evidence type="ECO:0000256" key="2">
    <source>
        <dbReference type="ARBA" id="ARBA00007495"/>
    </source>
</evidence>
<dbReference type="EMBL" id="CP062222">
    <property type="protein sequence ID" value="QTC91569.1"/>
    <property type="molecule type" value="Genomic_DNA"/>
</dbReference>
<feature type="signal peptide" evidence="10">
    <location>
        <begin position="1"/>
        <end position="23"/>
    </location>
</feature>
<name>A0A975GWA8_9CAUL</name>
<sequence length="351" mass="38966">MLDRRALLALPLALVACKRAASAEPSVPPARPLKSLAPFPMGVCAKSPQFDDPAWVQLVTTHFSQLTPEWEMKMEYILADSPDRFRFDGPDTIAAFARHYGLRLHGHTLIWYAQGEQAFAGLDRARFIAAFDRYIAIVAGRYRGQVVSWDVVNEPVTDEGSELRDCHWSRMLGLDGYMIRAFHKARAADPNAVLFLNDYNLENTPRKGATFLKLAERLMKAGAPIGGIGSQSHLDIRIPPGQIRTFFRDAASLGLPIHVSELDASLRSGERVDLRSRSQRIEQQTARVGELAEAFMAVPERQRFAFSVWGARDTDSFLRQGERDDGQNQPVLFDAAGKPAPLYAAVTGAFA</sequence>
<accession>A0A975GWA8</accession>
<keyword evidence="5 9" id="KW-0378">Hydrolase</keyword>
<dbReference type="AlphaFoldDB" id="A0A975GWA8"/>
<dbReference type="RefSeq" id="WP_207870747.1">
    <property type="nucleotide sequence ID" value="NZ_CP062222.1"/>
</dbReference>
<feature type="domain" description="GH10" evidence="11">
    <location>
        <begin position="30"/>
        <end position="349"/>
    </location>
</feature>
<feature type="chain" id="PRO_5037721968" description="Beta-xylanase" evidence="10">
    <location>
        <begin position="24"/>
        <end position="351"/>
    </location>
</feature>
<evidence type="ECO:0000313" key="12">
    <source>
        <dbReference type="EMBL" id="QTC91569.1"/>
    </source>
</evidence>
<gene>
    <name evidence="12" type="ORF">IFJ75_01115</name>
</gene>
<keyword evidence="3" id="KW-0858">Xylan degradation</keyword>
<comment type="catalytic activity">
    <reaction evidence="1 9">
        <text>Endohydrolysis of (1-&gt;4)-beta-D-xylosidic linkages in xylans.</text>
        <dbReference type="EC" id="3.2.1.8"/>
    </reaction>
</comment>
<dbReference type="PANTHER" id="PTHR31490">
    <property type="entry name" value="GLYCOSYL HYDROLASE"/>
    <property type="match status" value="1"/>
</dbReference>
<evidence type="ECO:0000256" key="5">
    <source>
        <dbReference type="ARBA" id="ARBA00022801"/>
    </source>
</evidence>
<keyword evidence="6 9" id="KW-0119">Carbohydrate metabolism</keyword>
<keyword evidence="7 9" id="KW-0326">Glycosidase</keyword>
<evidence type="ECO:0000256" key="6">
    <source>
        <dbReference type="ARBA" id="ARBA00023277"/>
    </source>
</evidence>
<dbReference type="PROSITE" id="PS51760">
    <property type="entry name" value="GH10_2"/>
    <property type="match status" value="1"/>
</dbReference>
<keyword evidence="4 10" id="KW-0732">Signal</keyword>
<evidence type="ECO:0000256" key="9">
    <source>
        <dbReference type="RuleBase" id="RU361174"/>
    </source>
</evidence>
<dbReference type="EC" id="3.2.1.8" evidence="9"/>
<dbReference type="KEGG" id="bgoe:IFJ75_01115"/>
<evidence type="ECO:0000313" key="13">
    <source>
        <dbReference type="Proteomes" id="UP000663918"/>
    </source>
</evidence>
<reference evidence="12" key="1">
    <citation type="submission" date="2020-09" db="EMBL/GenBank/DDBJ databases">
        <title>Brevundimonas sp. LVF2 isolated from a puddle in Goettingen, Germany.</title>
        <authorList>
            <person name="Friedrich I."/>
            <person name="Klassen A."/>
            <person name="Hannes N."/>
            <person name="Schneider D."/>
            <person name="Hertel R."/>
            <person name="Daniel R."/>
        </authorList>
    </citation>
    <scope>NUCLEOTIDE SEQUENCE</scope>
    <source>
        <strain evidence="12">LVF2</strain>
    </source>
</reference>
<evidence type="ECO:0000256" key="4">
    <source>
        <dbReference type="ARBA" id="ARBA00022729"/>
    </source>
</evidence>
<dbReference type="SUPFAM" id="SSF51445">
    <property type="entry name" value="(Trans)glycosidases"/>
    <property type="match status" value="1"/>
</dbReference>
<dbReference type="SMART" id="SM00633">
    <property type="entry name" value="Glyco_10"/>
    <property type="match status" value="1"/>
</dbReference>
<keyword evidence="13" id="KW-1185">Reference proteome</keyword>
<evidence type="ECO:0000256" key="7">
    <source>
        <dbReference type="ARBA" id="ARBA00023295"/>
    </source>
</evidence>
<proteinExistence type="inferred from homology"/>
<comment type="similarity">
    <text evidence="2 9">Belongs to the glycosyl hydrolase 10 (cellulase F) family.</text>
</comment>
<dbReference type="InterPro" id="IPR001000">
    <property type="entry name" value="GH10_dom"/>
</dbReference>